<evidence type="ECO:0000313" key="3">
    <source>
        <dbReference type="Proteomes" id="UP000198305"/>
    </source>
</evidence>
<proteinExistence type="predicted"/>
<dbReference type="PROSITE" id="PS51257">
    <property type="entry name" value="PROKAR_LIPOPROTEIN"/>
    <property type="match status" value="1"/>
</dbReference>
<keyword evidence="3" id="KW-1185">Reference proteome</keyword>
<protein>
    <submittedName>
        <fullName evidence="2">Uncharacterized protein</fullName>
    </submittedName>
</protein>
<feature type="signal peptide" evidence="1">
    <location>
        <begin position="1"/>
        <end position="20"/>
    </location>
</feature>
<evidence type="ECO:0000313" key="2">
    <source>
        <dbReference type="EMBL" id="SNR64283.1"/>
    </source>
</evidence>
<feature type="chain" id="PRO_5012692324" evidence="1">
    <location>
        <begin position="21"/>
        <end position="155"/>
    </location>
</feature>
<gene>
    <name evidence="2" type="ORF">SAMN05192560_0323</name>
</gene>
<reference evidence="3" key="1">
    <citation type="submission" date="2017-06" db="EMBL/GenBank/DDBJ databases">
        <authorList>
            <person name="Varghese N."/>
            <person name="Submissions S."/>
        </authorList>
    </citation>
    <scope>NUCLEOTIDE SEQUENCE [LARGE SCALE GENOMIC DNA]</scope>
    <source>
        <strain evidence="3">Ca-68</strain>
    </source>
</reference>
<dbReference type="OrthoDB" id="6058962at2"/>
<keyword evidence="1" id="KW-0732">Signal</keyword>
<dbReference type="RefSeq" id="WP_143738677.1">
    <property type="nucleotide sequence ID" value="NZ_FZOA01000001.1"/>
</dbReference>
<accession>A0A238Y0W0</accession>
<evidence type="ECO:0000256" key="1">
    <source>
        <dbReference type="SAM" id="SignalP"/>
    </source>
</evidence>
<name>A0A238Y0W0_9PROT</name>
<dbReference type="AlphaFoldDB" id="A0A238Y0W0"/>
<dbReference type="Proteomes" id="UP000198305">
    <property type="component" value="Unassembled WGS sequence"/>
</dbReference>
<organism evidence="2 3">
    <name type="scientific">Methylobacillus rhizosphaerae</name>
    <dbReference type="NCBI Taxonomy" id="551994"/>
    <lineage>
        <taxon>Bacteria</taxon>
        <taxon>Pseudomonadati</taxon>
        <taxon>Pseudomonadota</taxon>
        <taxon>Betaproteobacteria</taxon>
        <taxon>Nitrosomonadales</taxon>
        <taxon>Methylophilaceae</taxon>
        <taxon>Methylobacillus</taxon>
    </lineage>
</organism>
<dbReference type="EMBL" id="FZOA01000001">
    <property type="protein sequence ID" value="SNR64283.1"/>
    <property type="molecule type" value="Genomic_DNA"/>
</dbReference>
<sequence>MKFIFIAAIVVIISGCTSVASPHFFNGNYYMAGDPSCVRLKAVSSERAICVDKEGNHTGSRYAMTDEQMRTYQLDLINQQSQIHSINQQLNDIGQSFQNSRQQILNQSQQYTMPQVQPISPYGASGTVTYRRVGNTIISSDGASCQVVGQNIICN</sequence>